<dbReference type="InterPro" id="IPR052342">
    <property type="entry name" value="MCH/BMMD"/>
</dbReference>
<dbReference type="Proteomes" id="UP000253495">
    <property type="component" value="Unassembled WGS sequence"/>
</dbReference>
<keyword evidence="2" id="KW-1185">Reference proteome</keyword>
<organism evidence="1 2">
    <name type="scientific">Halopolyspora algeriensis</name>
    <dbReference type="NCBI Taxonomy" id="1500506"/>
    <lineage>
        <taxon>Bacteria</taxon>
        <taxon>Bacillati</taxon>
        <taxon>Actinomycetota</taxon>
        <taxon>Actinomycetes</taxon>
        <taxon>Actinomycetes incertae sedis</taxon>
        <taxon>Halopolyspora</taxon>
    </lineage>
</organism>
<sequence>MSNPTNTEFVSGGPYFEDLAVGDVVDQAPAVTLTAGHATTHQSVLGNRMRLALDERLSRYVTGRERPLAHPGLVWDVAIGQSTLVTHRVVANLFYRGFAFHHAPSIGDTLHTRTEVVALKQNRSRPTGLAVLRMTTTDQDERTVLDFWRCAMLPLRSAGTDTGHTDDFSRVGAEADTRTMAEVASTWDLARFRRAVPGMHFADISPGTTWRVDGGDVVSCAPELARLTGNIAAVHHDRTATTGGRRLVYGGHTIGLALHQTLRALPNLVTVLGWHSCDHTGPVHEDDTLFSTVTVENTEPLPRGGGLVHLRSLVRASNPADDEVIDVLDWRYIALMS</sequence>
<gene>
    <name evidence="1" type="ORF">DFQ14_10254</name>
</gene>
<dbReference type="PANTHER" id="PTHR43664:SF1">
    <property type="entry name" value="BETA-METHYLMALYL-COA DEHYDRATASE"/>
    <property type="match status" value="1"/>
</dbReference>
<dbReference type="CDD" id="cd03451">
    <property type="entry name" value="FkbR2"/>
    <property type="match status" value="1"/>
</dbReference>
<dbReference type="InterPro" id="IPR029069">
    <property type="entry name" value="HotDog_dom_sf"/>
</dbReference>
<dbReference type="OrthoDB" id="9796589at2"/>
<dbReference type="AlphaFoldDB" id="A0A368VV80"/>
<dbReference type="EMBL" id="QPJC01000002">
    <property type="protein sequence ID" value="RCW45753.1"/>
    <property type="molecule type" value="Genomic_DNA"/>
</dbReference>
<proteinExistence type="predicted"/>
<evidence type="ECO:0000313" key="2">
    <source>
        <dbReference type="Proteomes" id="UP000253495"/>
    </source>
</evidence>
<dbReference type="RefSeq" id="WP_114452091.1">
    <property type="nucleotide sequence ID" value="NZ_QPJC01000002.1"/>
</dbReference>
<protein>
    <submittedName>
        <fullName evidence="1">Acyl dehydratase</fullName>
    </submittedName>
</protein>
<evidence type="ECO:0000313" key="1">
    <source>
        <dbReference type="EMBL" id="RCW45753.1"/>
    </source>
</evidence>
<dbReference type="PIRSF" id="PIRSF021494">
    <property type="entry name" value="Rv0216_prd"/>
    <property type="match status" value="1"/>
</dbReference>
<name>A0A368VV80_9ACTN</name>
<dbReference type="Gene3D" id="3.10.129.10">
    <property type="entry name" value="Hotdog Thioesterase"/>
    <property type="match status" value="2"/>
</dbReference>
<dbReference type="PANTHER" id="PTHR43664">
    <property type="entry name" value="MONOAMINE OXIDASE-RELATED"/>
    <property type="match status" value="1"/>
</dbReference>
<reference evidence="1 2" key="1">
    <citation type="submission" date="2018-07" db="EMBL/GenBank/DDBJ databases">
        <title>Genomic Encyclopedia of Type Strains, Phase III (KMG-III): the genomes of soil and plant-associated and newly described type strains.</title>
        <authorList>
            <person name="Whitman W."/>
        </authorList>
    </citation>
    <scope>NUCLEOTIDE SEQUENCE [LARGE SCALE GENOMIC DNA]</scope>
    <source>
        <strain evidence="1 2">CECT 8575</strain>
    </source>
</reference>
<comment type="caution">
    <text evidence="1">The sequence shown here is derived from an EMBL/GenBank/DDBJ whole genome shotgun (WGS) entry which is preliminary data.</text>
</comment>
<dbReference type="InterPro" id="IPR016790">
    <property type="entry name" value="Thiol_ester_hydratase_Rv0216"/>
</dbReference>
<dbReference type="SUPFAM" id="SSF54637">
    <property type="entry name" value="Thioesterase/thiol ester dehydrase-isomerase"/>
    <property type="match status" value="2"/>
</dbReference>
<accession>A0A368VV80</accession>